<organism evidence="2 3">
    <name type="scientific">Rhabdobacter roseus</name>
    <dbReference type="NCBI Taxonomy" id="1655419"/>
    <lineage>
        <taxon>Bacteria</taxon>
        <taxon>Pseudomonadati</taxon>
        <taxon>Bacteroidota</taxon>
        <taxon>Cytophagia</taxon>
        <taxon>Cytophagales</taxon>
        <taxon>Cytophagaceae</taxon>
        <taxon>Rhabdobacter</taxon>
    </lineage>
</organism>
<feature type="transmembrane region" description="Helical" evidence="1">
    <location>
        <begin position="389"/>
        <end position="406"/>
    </location>
</feature>
<dbReference type="AlphaFoldDB" id="A0A840TXX5"/>
<feature type="transmembrane region" description="Helical" evidence="1">
    <location>
        <begin position="33"/>
        <end position="49"/>
    </location>
</feature>
<accession>A0A840TXX5</accession>
<evidence type="ECO:0000313" key="2">
    <source>
        <dbReference type="EMBL" id="MBB5285048.1"/>
    </source>
</evidence>
<feature type="transmembrane region" description="Helical" evidence="1">
    <location>
        <begin position="266"/>
        <end position="284"/>
    </location>
</feature>
<evidence type="ECO:0000256" key="1">
    <source>
        <dbReference type="SAM" id="Phobius"/>
    </source>
</evidence>
<reference evidence="2 3" key="1">
    <citation type="submission" date="2020-08" db="EMBL/GenBank/DDBJ databases">
        <title>Genomic Encyclopedia of Type Strains, Phase IV (KMG-IV): sequencing the most valuable type-strain genomes for metagenomic binning, comparative biology and taxonomic classification.</title>
        <authorList>
            <person name="Goeker M."/>
        </authorList>
    </citation>
    <scope>NUCLEOTIDE SEQUENCE [LARGE SCALE GENOMIC DNA]</scope>
    <source>
        <strain evidence="2 3">DSM 105074</strain>
    </source>
</reference>
<dbReference type="Proteomes" id="UP000557307">
    <property type="component" value="Unassembled WGS sequence"/>
</dbReference>
<feature type="transmembrane region" description="Helical" evidence="1">
    <location>
        <begin position="328"/>
        <end position="346"/>
    </location>
</feature>
<keyword evidence="1" id="KW-0812">Transmembrane</keyword>
<name>A0A840TXX5_9BACT</name>
<feature type="transmembrane region" description="Helical" evidence="1">
    <location>
        <begin position="56"/>
        <end position="77"/>
    </location>
</feature>
<feature type="transmembrane region" description="Helical" evidence="1">
    <location>
        <begin position="201"/>
        <end position="224"/>
    </location>
</feature>
<protein>
    <recommendedName>
        <fullName evidence="4">DUF2029 domain-containing protein</fullName>
    </recommendedName>
</protein>
<sequence length="442" mass="50063">MRYLYGVLWALLSLLGYGWLAYGTARTDSAQLLLLWAGLFALYALLFFIPKHKVPLAWLLGAAIAGRLVWLVAVPALSDDIYRFIWDGQLLAHGHNPYQYLPTDLLKVPWARAVGLDEVLYARLNSPHYYSVYPPLLQGWFAVATTLGGASTLAAAGWLRLPIGLAEVGTLLLLPKVLVHYGLEKNAAQRRAWLLYGLNPFLIVELVGNLHYEGVTIFFMMLCLSFYQKQKRVLSALALALAVGFKLLPLIFLPLLLHQLPGPRRFRYLTVVGVGVLLPFAFFFNPDQVLHFSSSLDLYFRRFEFNAGLYYLLRAVGTWLLGYNPIGLLGPLLSLLSLGGILFLSYARKVPFTLPERLLLILTVYLFCATTVHPWYVAPLLALGTFTHYRYPLLWSVLLPLTYLAYAQVPFQEPRWVLVLEYGLVWACLAWELRRCLSTRHS</sequence>
<keyword evidence="1" id="KW-0472">Membrane</keyword>
<feature type="transmembrane region" description="Helical" evidence="1">
    <location>
        <begin position="137"/>
        <end position="156"/>
    </location>
</feature>
<keyword evidence="1" id="KW-1133">Transmembrane helix</keyword>
<feature type="transmembrane region" description="Helical" evidence="1">
    <location>
        <begin position="236"/>
        <end position="260"/>
    </location>
</feature>
<dbReference type="RefSeq" id="WP_184174986.1">
    <property type="nucleotide sequence ID" value="NZ_JACHGF010000004.1"/>
</dbReference>
<gene>
    <name evidence="2" type="ORF">HNQ92_003196</name>
</gene>
<comment type="caution">
    <text evidence="2">The sequence shown here is derived from an EMBL/GenBank/DDBJ whole genome shotgun (WGS) entry which is preliminary data.</text>
</comment>
<evidence type="ECO:0008006" key="4">
    <source>
        <dbReference type="Google" id="ProtNLM"/>
    </source>
</evidence>
<evidence type="ECO:0000313" key="3">
    <source>
        <dbReference type="Proteomes" id="UP000557307"/>
    </source>
</evidence>
<dbReference type="EMBL" id="JACHGF010000004">
    <property type="protein sequence ID" value="MBB5285048.1"/>
    <property type="molecule type" value="Genomic_DNA"/>
</dbReference>
<feature type="transmembrane region" description="Helical" evidence="1">
    <location>
        <begin position="358"/>
        <end position="377"/>
    </location>
</feature>
<keyword evidence="3" id="KW-1185">Reference proteome</keyword>
<dbReference type="Pfam" id="PF26314">
    <property type="entry name" value="MptA_B_family"/>
    <property type="match status" value="1"/>
</dbReference>
<proteinExistence type="predicted"/>